<organism evidence="2 3">
    <name type="scientific">Lentinus brumalis</name>
    <dbReference type="NCBI Taxonomy" id="2498619"/>
    <lineage>
        <taxon>Eukaryota</taxon>
        <taxon>Fungi</taxon>
        <taxon>Dikarya</taxon>
        <taxon>Basidiomycota</taxon>
        <taxon>Agaricomycotina</taxon>
        <taxon>Agaricomycetes</taxon>
        <taxon>Polyporales</taxon>
        <taxon>Polyporaceae</taxon>
        <taxon>Lentinus</taxon>
    </lineage>
</organism>
<keyword evidence="3" id="KW-1185">Reference proteome</keyword>
<protein>
    <submittedName>
        <fullName evidence="2">Uncharacterized protein</fullName>
    </submittedName>
</protein>
<evidence type="ECO:0000313" key="2">
    <source>
        <dbReference type="EMBL" id="RDX50892.1"/>
    </source>
</evidence>
<dbReference type="Proteomes" id="UP000256964">
    <property type="component" value="Unassembled WGS sequence"/>
</dbReference>
<sequence length="224" mass="24920">MRANEGEPSVLGSDKNDSDDSGHRRSIRFRLSASTDTCYTSKHTELKCRPTRDAQRTLSRLTHDAEHGTLTHDDPPILATSDQASKAAIRQSRCRESPSSLRVLGAQLQPADMYHSVQVGPGPGSILSRLPIMTSSLVPRGLLSPMHINLIVRVMLRRIHRVGSPEMYPVLYIHFSRGADDFDDRCHRSLLGEIDPRLLFRRRRGASTLPVRHAPPAYGKSSSP</sequence>
<gene>
    <name evidence="2" type="ORF">OH76DRAFT_1555390</name>
</gene>
<proteinExistence type="predicted"/>
<feature type="non-terminal residue" evidence="2">
    <location>
        <position position="1"/>
    </location>
</feature>
<dbReference type="AlphaFoldDB" id="A0A371DEJ1"/>
<dbReference type="EMBL" id="KZ857397">
    <property type="protein sequence ID" value="RDX50892.1"/>
    <property type="molecule type" value="Genomic_DNA"/>
</dbReference>
<name>A0A371DEJ1_9APHY</name>
<reference evidence="2 3" key="1">
    <citation type="journal article" date="2018" name="Biotechnol. Biofuels">
        <title>Integrative visual omics of the white-rot fungus Polyporus brumalis exposes the biotechnological potential of its oxidative enzymes for delignifying raw plant biomass.</title>
        <authorList>
            <person name="Miyauchi S."/>
            <person name="Rancon A."/>
            <person name="Drula E."/>
            <person name="Hage H."/>
            <person name="Chaduli D."/>
            <person name="Favel A."/>
            <person name="Grisel S."/>
            <person name="Henrissat B."/>
            <person name="Herpoel-Gimbert I."/>
            <person name="Ruiz-Duenas F.J."/>
            <person name="Chevret D."/>
            <person name="Hainaut M."/>
            <person name="Lin J."/>
            <person name="Wang M."/>
            <person name="Pangilinan J."/>
            <person name="Lipzen A."/>
            <person name="Lesage-Meessen L."/>
            <person name="Navarro D."/>
            <person name="Riley R."/>
            <person name="Grigoriev I.V."/>
            <person name="Zhou S."/>
            <person name="Raouche S."/>
            <person name="Rosso M.N."/>
        </authorList>
    </citation>
    <scope>NUCLEOTIDE SEQUENCE [LARGE SCALE GENOMIC DNA]</scope>
    <source>
        <strain evidence="2 3">BRFM 1820</strain>
    </source>
</reference>
<feature type="compositionally biased region" description="Basic and acidic residues" evidence="1">
    <location>
        <begin position="14"/>
        <end position="23"/>
    </location>
</feature>
<evidence type="ECO:0000256" key="1">
    <source>
        <dbReference type="SAM" id="MobiDB-lite"/>
    </source>
</evidence>
<accession>A0A371DEJ1</accession>
<feature type="region of interest" description="Disordered" evidence="1">
    <location>
        <begin position="1"/>
        <end position="26"/>
    </location>
</feature>
<evidence type="ECO:0000313" key="3">
    <source>
        <dbReference type="Proteomes" id="UP000256964"/>
    </source>
</evidence>